<dbReference type="SMART" id="SM00421">
    <property type="entry name" value="HTH_LUXR"/>
    <property type="match status" value="1"/>
</dbReference>
<gene>
    <name evidence="5" type="ORF">JOF43_004103</name>
</gene>
<dbReference type="InterPro" id="IPR036388">
    <property type="entry name" value="WH-like_DNA-bd_sf"/>
</dbReference>
<evidence type="ECO:0000259" key="3">
    <source>
        <dbReference type="PROSITE" id="PS50043"/>
    </source>
</evidence>
<comment type="caution">
    <text evidence="5">The sequence shown here is derived from an EMBL/GenBank/DDBJ whole genome shotgun (WGS) entry which is preliminary data.</text>
</comment>
<proteinExistence type="predicted"/>
<feature type="modified residue" description="4-aspartylphosphate" evidence="2">
    <location>
        <position position="54"/>
    </location>
</feature>
<evidence type="ECO:0000256" key="2">
    <source>
        <dbReference type="PROSITE-ProRule" id="PRU00169"/>
    </source>
</evidence>
<keyword evidence="1" id="KW-0238">DNA-binding</keyword>
<dbReference type="SUPFAM" id="SSF46894">
    <property type="entry name" value="C-terminal effector domain of the bipartite response regulators"/>
    <property type="match status" value="1"/>
</dbReference>
<feature type="domain" description="HTH luxR-type" evidence="3">
    <location>
        <begin position="133"/>
        <end position="198"/>
    </location>
</feature>
<name>A0ABS4X8U4_9MICO</name>
<feature type="domain" description="Response regulatory" evidence="4">
    <location>
        <begin position="3"/>
        <end position="119"/>
    </location>
</feature>
<dbReference type="InterPro" id="IPR001789">
    <property type="entry name" value="Sig_transdc_resp-reg_receiver"/>
</dbReference>
<dbReference type="CDD" id="cd06170">
    <property type="entry name" value="LuxR_C_like"/>
    <property type="match status" value="1"/>
</dbReference>
<accession>A0ABS4X8U4</accession>
<dbReference type="SUPFAM" id="SSF52172">
    <property type="entry name" value="CheY-like"/>
    <property type="match status" value="1"/>
</dbReference>
<dbReference type="EMBL" id="JAGIOD010000002">
    <property type="protein sequence ID" value="MBP2384114.1"/>
    <property type="molecule type" value="Genomic_DNA"/>
</dbReference>
<dbReference type="InterPro" id="IPR000792">
    <property type="entry name" value="Tscrpt_reg_LuxR_C"/>
</dbReference>
<dbReference type="PROSITE" id="PS50043">
    <property type="entry name" value="HTH_LUXR_2"/>
    <property type="match status" value="1"/>
</dbReference>
<keyword evidence="2" id="KW-0597">Phosphoprotein</keyword>
<protein>
    <submittedName>
        <fullName evidence="5">Two-component system response regulator DesR</fullName>
    </submittedName>
</protein>
<dbReference type="InterPro" id="IPR016032">
    <property type="entry name" value="Sig_transdc_resp-reg_C-effctor"/>
</dbReference>
<dbReference type="Gene3D" id="3.40.50.2300">
    <property type="match status" value="1"/>
</dbReference>
<sequence length="200" mass="21440">MIHVFLADDEDMLRTALVSLLELEDSLTVVGHGGTGRAALEHEPASEVDVHVLDLEMPDLDGVDTARALVARDPEAAIVMITRHARPGILRSALAAGVRGFVPKSTSADQLARVIERVHAGGRYVDPELAVTALGFDCPLTEREVDVLRLTHQGLPVAEIAAHLHLAQGTVRNYLSDAIAKLGVADRHAAAREARAHGWI</sequence>
<evidence type="ECO:0000313" key="6">
    <source>
        <dbReference type="Proteomes" id="UP001519290"/>
    </source>
</evidence>
<evidence type="ECO:0000313" key="5">
    <source>
        <dbReference type="EMBL" id="MBP2384114.1"/>
    </source>
</evidence>
<organism evidence="5 6">
    <name type="scientific">Brachybacterium sacelli</name>
    <dbReference type="NCBI Taxonomy" id="173364"/>
    <lineage>
        <taxon>Bacteria</taxon>
        <taxon>Bacillati</taxon>
        <taxon>Actinomycetota</taxon>
        <taxon>Actinomycetes</taxon>
        <taxon>Micrococcales</taxon>
        <taxon>Dermabacteraceae</taxon>
        <taxon>Brachybacterium</taxon>
    </lineage>
</organism>
<evidence type="ECO:0000256" key="1">
    <source>
        <dbReference type="ARBA" id="ARBA00023125"/>
    </source>
</evidence>
<dbReference type="InterPro" id="IPR011006">
    <property type="entry name" value="CheY-like_superfamily"/>
</dbReference>
<dbReference type="InterPro" id="IPR039420">
    <property type="entry name" value="WalR-like"/>
</dbReference>
<dbReference type="SMART" id="SM00448">
    <property type="entry name" value="REC"/>
    <property type="match status" value="1"/>
</dbReference>
<dbReference type="RefSeq" id="WP_209904996.1">
    <property type="nucleotide sequence ID" value="NZ_BAAAJW010000001.1"/>
</dbReference>
<dbReference type="PANTHER" id="PTHR43214:SF42">
    <property type="entry name" value="TRANSCRIPTIONAL REGULATORY PROTEIN DESR"/>
    <property type="match status" value="1"/>
</dbReference>
<dbReference type="PANTHER" id="PTHR43214">
    <property type="entry name" value="TWO-COMPONENT RESPONSE REGULATOR"/>
    <property type="match status" value="1"/>
</dbReference>
<dbReference type="Pfam" id="PF00196">
    <property type="entry name" value="GerE"/>
    <property type="match status" value="1"/>
</dbReference>
<dbReference type="PRINTS" id="PR00038">
    <property type="entry name" value="HTHLUXR"/>
</dbReference>
<dbReference type="Pfam" id="PF00072">
    <property type="entry name" value="Response_reg"/>
    <property type="match status" value="1"/>
</dbReference>
<keyword evidence="6" id="KW-1185">Reference proteome</keyword>
<evidence type="ECO:0000259" key="4">
    <source>
        <dbReference type="PROSITE" id="PS50110"/>
    </source>
</evidence>
<dbReference type="Gene3D" id="1.10.10.10">
    <property type="entry name" value="Winged helix-like DNA-binding domain superfamily/Winged helix DNA-binding domain"/>
    <property type="match status" value="1"/>
</dbReference>
<dbReference type="Proteomes" id="UP001519290">
    <property type="component" value="Unassembled WGS sequence"/>
</dbReference>
<dbReference type="PROSITE" id="PS50110">
    <property type="entry name" value="RESPONSE_REGULATORY"/>
    <property type="match status" value="1"/>
</dbReference>
<reference evidence="5 6" key="1">
    <citation type="submission" date="2021-03" db="EMBL/GenBank/DDBJ databases">
        <title>Sequencing the genomes of 1000 actinobacteria strains.</title>
        <authorList>
            <person name="Klenk H.-P."/>
        </authorList>
    </citation>
    <scope>NUCLEOTIDE SEQUENCE [LARGE SCALE GENOMIC DNA]</scope>
    <source>
        <strain evidence="5 6">DSM 14566</strain>
    </source>
</reference>